<gene>
    <name evidence="1" type="ORF">HBR001_LOCUS1988</name>
</gene>
<keyword evidence="2" id="KW-1185">Reference proteome</keyword>
<reference evidence="1" key="1">
    <citation type="submission" date="2022-12" db="EMBL/GenBank/DDBJ databases">
        <authorList>
            <person name="Webb A."/>
        </authorList>
    </citation>
    <scope>NUCLEOTIDE SEQUENCE</scope>
    <source>
        <strain evidence="1">Hp1</strain>
    </source>
</reference>
<accession>A0AAV0TC84</accession>
<proteinExistence type="predicted"/>
<evidence type="ECO:0008006" key="3">
    <source>
        <dbReference type="Google" id="ProtNLM"/>
    </source>
</evidence>
<evidence type="ECO:0000313" key="2">
    <source>
        <dbReference type="Proteomes" id="UP001162031"/>
    </source>
</evidence>
<evidence type="ECO:0000313" key="1">
    <source>
        <dbReference type="EMBL" id="CAI5718324.1"/>
    </source>
</evidence>
<organism evidence="1 2">
    <name type="scientific">Hyaloperonospora brassicae</name>
    <name type="common">Brassica downy mildew</name>
    <name type="synonym">Peronospora brassicae</name>
    <dbReference type="NCBI Taxonomy" id="162125"/>
    <lineage>
        <taxon>Eukaryota</taxon>
        <taxon>Sar</taxon>
        <taxon>Stramenopiles</taxon>
        <taxon>Oomycota</taxon>
        <taxon>Peronosporomycetes</taxon>
        <taxon>Peronosporales</taxon>
        <taxon>Peronosporaceae</taxon>
        <taxon>Hyaloperonospora</taxon>
    </lineage>
</organism>
<dbReference type="AlphaFoldDB" id="A0AAV0TC84"/>
<sequence length="274" mass="30507">MKLLYPRAVFVTGVLSAVSDSALESNEPEAAAPVARAHEHTTVKKLLRTDSVVEDEQEERVFWGFMDDVLNIAAQSVDTAVGTAIDVIPRAVDDVVSAIDDVYHAVDNAVDAAMDAEPSIRASATHRSSAHVPVPHARAREVSHSFPVAIERLDDLKSEAISIILDHRSNLASPPHSVEYTIKYLDKFTPFEGAYVMQAVKSHGETTDKVLKWMRSVEDSQLQRMREENVRPDELRSSWLEPVRENGVEYHEEVVEAVINDFATYLARADVHLQ</sequence>
<protein>
    <recommendedName>
        <fullName evidence="3">RxLR effector candidate protein</fullName>
    </recommendedName>
</protein>
<comment type="caution">
    <text evidence="1">The sequence shown here is derived from an EMBL/GenBank/DDBJ whole genome shotgun (WGS) entry which is preliminary data.</text>
</comment>
<dbReference type="Proteomes" id="UP001162031">
    <property type="component" value="Unassembled WGS sequence"/>
</dbReference>
<dbReference type="EMBL" id="CANTFL010000199">
    <property type="protein sequence ID" value="CAI5718324.1"/>
    <property type="molecule type" value="Genomic_DNA"/>
</dbReference>
<name>A0AAV0TC84_HYABA</name>